<geneLocation type="plasmid" evidence="1">
    <name>pRSPA02</name>
</geneLocation>
<accession>A4WZN5</accession>
<organism evidence="1">
    <name type="scientific">Cereibacter sphaeroides (strain ATCC 17025 / ATH 2.4.3)</name>
    <name type="common">Rhodobacter sphaeroides</name>
    <dbReference type="NCBI Taxonomy" id="349102"/>
    <lineage>
        <taxon>Bacteria</taxon>
        <taxon>Pseudomonadati</taxon>
        <taxon>Pseudomonadota</taxon>
        <taxon>Alphaproteobacteria</taxon>
        <taxon>Rhodobacterales</taxon>
        <taxon>Paracoccaceae</taxon>
        <taxon>Cereibacter</taxon>
    </lineage>
</organism>
<proteinExistence type="predicted"/>
<reference evidence="1" key="1">
    <citation type="submission" date="2007-04" db="EMBL/GenBank/DDBJ databases">
        <title>Complete sequence of plasmid pRSPA02 of Rhodobacter sphaeroides ATCC 17025.</title>
        <authorList>
            <consortium name="US DOE Joint Genome Institute"/>
            <person name="Copeland A."/>
            <person name="Lucas S."/>
            <person name="Lapidus A."/>
            <person name="Barry K."/>
            <person name="Detter J.C."/>
            <person name="Glavina del Rio T."/>
            <person name="Hammon N."/>
            <person name="Israni S."/>
            <person name="Dalin E."/>
            <person name="Tice H."/>
            <person name="Pitluck S."/>
            <person name="Chertkov O."/>
            <person name="Brettin T."/>
            <person name="Bruce D."/>
            <person name="Han C."/>
            <person name="Schmutz J."/>
            <person name="Larimer F."/>
            <person name="Land M."/>
            <person name="Hauser L."/>
            <person name="Kyrpides N."/>
            <person name="Kim E."/>
            <person name="Richardson P."/>
            <person name="Mackenzie C."/>
            <person name="Choudhary M."/>
            <person name="Donohue T.J."/>
            <person name="Kaplan S."/>
        </authorList>
    </citation>
    <scope>NUCLEOTIDE SEQUENCE [LARGE SCALE GENOMIC DNA]</scope>
    <source>
        <strain evidence="1">ATCC 17025</strain>
        <plasmid evidence="1">pRSPA02</plasmid>
    </source>
</reference>
<dbReference type="InterPro" id="IPR050683">
    <property type="entry name" value="Bact_Polysacc_Export_ATP-bd"/>
</dbReference>
<keyword evidence="1" id="KW-0614">Plasmid</keyword>
<dbReference type="InterPro" id="IPR027417">
    <property type="entry name" value="P-loop_NTPase"/>
</dbReference>
<name>A4WZN5_CERS5</name>
<protein>
    <submittedName>
        <fullName evidence="1">Uncharacterized protein</fullName>
    </submittedName>
</protein>
<dbReference type="HOGENOM" id="CLU_000604_1_2_5"/>
<sequence length="179" mass="19999">MQEPCYPTAARSSRGKIFWPVGFAGSFHPELTGAQNVRFVARLYGIDTEEMVEFVRDFAEIGQHFHLPVRSYSSGMRSRLAFGVSMAVPFDTYLIDEVTAVGDAAFNAKSNAVLRNRLETSGAIIVSHSMSLLKKLCKSGAVLHDGQLFYYEEIGKAVEHHEHMMKGILPPWMQKDVSE</sequence>
<dbReference type="Gene3D" id="3.40.50.300">
    <property type="entry name" value="P-loop containing nucleotide triphosphate hydrolases"/>
    <property type="match status" value="1"/>
</dbReference>
<gene>
    <name evidence="1" type="ordered locus">Rsph17025_3995</name>
</gene>
<dbReference type="PANTHER" id="PTHR46743">
    <property type="entry name" value="TEICHOIC ACIDS EXPORT ATP-BINDING PROTEIN TAGH"/>
    <property type="match status" value="1"/>
</dbReference>
<evidence type="ECO:0000313" key="1">
    <source>
        <dbReference type="EMBL" id="ABP72849.1"/>
    </source>
</evidence>
<dbReference type="AlphaFoldDB" id="A4WZN5"/>
<dbReference type="EMBL" id="CP000663">
    <property type="protein sequence ID" value="ABP72849.1"/>
    <property type="molecule type" value="Genomic_DNA"/>
</dbReference>
<dbReference type="KEGG" id="rsq:Rsph17025_3995"/>
<dbReference type="PANTHER" id="PTHR46743:SF2">
    <property type="entry name" value="TEICHOIC ACIDS EXPORT ATP-BINDING PROTEIN TAGH"/>
    <property type="match status" value="1"/>
</dbReference>
<dbReference type="SUPFAM" id="SSF52540">
    <property type="entry name" value="P-loop containing nucleoside triphosphate hydrolases"/>
    <property type="match status" value="1"/>
</dbReference>